<gene>
    <name evidence="4" type="ORF">GQR91_09265</name>
</gene>
<dbReference type="Pfam" id="PF00106">
    <property type="entry name" value="adh_short"/>
    <property type="match status" value="1"/>
</dbReference>
<dbReference type="OrthoDB" id="658698at2"/>
<dbReference type="PROSITE" id="PS00061">
    <property type="entry name" value="ADH_SHORT"/>
    <property type="match status" value="1"/>
</dbReference>
<name>A0A6N8LSA5_9SPHN</name>
<sequence>MDLKTAIVTGATSGIGAATARVLAGAEWQVIVTGRRADRLAPLVDELGDVIHPAAFDIRDPAALDAALDALPERFRSIDLLVNNAGLALGTAPAQRADLDQWRTMIDTNVTALVAITHRLLPGLIERRGGIVNIASVAGTYPYPGGNVYGGTKAFVQQFTLNLRSDLHGTGVRVSAIDPGMVETEFTLVRTGGDQKASDTLYAGADPMTAEDIAATVLWIATLPPHLNINRLELMPVNQSFAGFQVARTPAA</sequence>
<comment type="caution">
    <text evidence="4">The sequence shown here is derived from an EMBL/GenBank/DDBJ whole genome shotgun (WGS) entry which is preliminary data.</text>
</comment>
<dbReference type="SUPFAM" id="SSF51735">
    <property type="entry name" value="NAD(P)-binding Rossmann-fold domains"/>
    <property type="match status" value="1"/>
</dbReference>
<keyword evidence="2" id="KW-0560">Oxidoreductase</keyword>
<dbReference type="InterPro" id="IPR020904">
    <property type="entry name" value="Sc_DH/Rdtase_CS"/>
</dbReference>
<dbReference type="AlphaFoldDB" id="A0A6N8LSA5"/>
<dbReference type="PRINTS" id="PR00080">
    <property type="entry name" value="SDRFAMILY"/>
</dbReference>
<reference evidence="4 5" key="1">
    <citation type="submission" date="2019-12" db="EMBL/GenBank/DDBJ databases">
        <authorList>
            <person name="Zheng J."/>
        </authorList>
    </citation>
    <scope>NUCLEOTIDE SEQUENCE [LARGE SCALE GENOMIC DNA]</scope>
    <source>
        <strain evidence="4 5">DSM 27347</strain>
    </source>
</reference>
<dbReference type="InterPro" id="IPR036291">
    <property type="entry name" value="NAD(P)-bd_dom_sf"/>
</dbReference>
<dbReference type="GO" id="GO:0016616">
    <property type="term" value="F:oxidoreductase activity, acting on the CH-OH group of donors, NAD or NADP as acceptor"/>
    <property type="evidence" value="ECO:0007669"/>
    <property type="project" value="UniProtKB-ARBA"/>
</dbReference>
<dbReference type="Proteomes" id="UP000436801">
    <property type="component" value="Unassembled WGS sequence"/>
</dbReference>
<accession>A0A6N8LSA5</accession>
<evidence type="ECO:0000256" key="1">
    <source>
        <dbReference type="ARBA" id="ARBA00006484"/>
    </source>
</evidence>
<dbReference type="Gene3D" id="3.40.50.720">
    <property type="entry name" value="NAD(P)-binding Rossmann-like Domain"/>
    <property type="match status" value="1"/>
</dbReference>
<dbReference type="FunFam" id="3.40.50.720:FF:000047">
    <property type="entry name" value="NADP-dependent L-serine/L-allo-threonine dehydrogenase"/>
    <property type="match status" value="1"/>
</dbReference>
<dbReference type="PANTHER" id="PTHR42901:SF1">
    <property type="entry name" value="ALCOHOL DEHYDROGENASE"/>
    <property type="match status" value="1"/>
</dbReference>
<dbReference type="PRINTS" id="PR00081">
    <property type="entry name" value="GDHRDH"/>
</dbReference>
<dbReference type="EMBL" id="WSUT01000005">
    <property type="protein sequence ID" value="MWC43840.1"/>
    <property type="molecule type" value="Genomic_DNA"/>
</dbReference>
<dbReference type="PANTHER" id="PTHR42901">
    <property type="entry name" value="ALCOHOL DEHYDROGENASE"/>
    <property type="match status" value="1"/>
</dbReference>
<proteinExistence type="inferred from homology"/>
<evidence type="ECO:0000313" key="5">
    <source>
        <dbReference type="Proteomes" id="UP000436801"/>
    </source>
</evidence>
<evidence type="ECO:0000313" key="4">
    <source>
        <dbReference type="EMBL" id="MWC43840.1"/>
    </source>
</evidence>
<evidence type="ECO:0000256" key="2">
    <source>
        <dbReference type="ARBA" id="ARBA00023002"/>
    </source>
</evidence>
<organism evidence="4 5">
    <name type="scientific">Sphingomonas carotinifaciens</name>
    <dbReference type="NCBI Taxonomy" id="1166323"/>
    <lineage>
        <taxon>Bacteria</taxon>
        <taxon>Pseudomonadati</taxon>
        <taxon>Pseudomonadota</taxon>
        <taxon>Alphaproteobacteria</taxon>
        <taxon>Sphingomonadales</taxon>
        <taxon>Sphingomonadaceae</taxon>
        <taxon>Sphingomonas</taxon>
    </lineage>
</organism>
<dbReference type="InterPro" id="IPR002347">
    <property type="entry name" value="SDR_fam"/>
</dbReference>
<comment type="similarity">
    <text evidence="1 3">Belongs to the short-chain dehydrogenases/reductases (SDR) family.</text>
</comment>
<protein>
    <submittedName>
        <fullName evidence="4">SDR family NAD(P)-dependent oxidoreductase</fullName>
    </submittedName>
</protein>
<evidence type="ECO:0000256" key="3">
    <source>
        <dbReference type="RuleBase" id="RU000363"/>
    </source>
</evidence>